<evidence type="ECO:0000259" key="2">
    <source>
        <dbReference type="Pfam" id="PF14129"/>
    </source>
</evidence>
<feature type="compositionally biased region" description="Basic and acidic residues" evidence="1">
    <location>
        <begin position="109"/>
        <end position="135"/>
    </location>
</feature>
<protein>
    <submittedName>
        <fullName evidence="3">DUF4296 domain-containing protein</fullName>
    </submittedName>
</protein>
<evidence type="ECO:0000256" key="1">
    <source>
        <dbReference type="SAM" id="MobiDB-lite"/>
    </source>
</evidence>
<dbReference type="InterPro" id="IPR025381">
    <property type="entry name" value="DUF4296"/>
</dbReference>
<feature type="region of interest" description="Disordered" evidence="1">
    <location>
        <begin position="109"/>
        <end position="136"/>
    </location>
</feature>
<dbReference type="PROSITE" id="PS51257">
    <property type="entry name" value="PROKAR_LIPOPROTEIN"/>
    <property type="match status" value="1"/>
</dbReference>
<feature type="domain" description="DUF4296" evidence="2">
    <location>
        <begin position="25"/>
        <end position="106"/>
    </location>
</feature>
<feature type="region of interest" description="Disordered" evidence="1">
    <location>
        <begin position="157"/>
        <end position="177"/>
    </location>
</feature>
<gene>
    <name evidence="3" type="ORF">FHG64_11265</name>
</gene>
<sequence>MRRLWIIFLVFAIFSCRDSDRVKEPENLIPENKMVEVLTDLSLLNSAKNYNRRQLENTGLRPIEYLYDRHGIDSVSLAQSTRYYANFPSDLERIYSRVKSNLEKLKSTLEHQREEERRVQDSIREAESDSLREQPQDSILQINRFGDSIYVNPEIFRRNPQDSLPPAMEVEFEESDQ</sequence>
<dbReference type="Proteomes" id="UP000309016">
    <property type="component" value="Chromosome"/>
</dbReference>
<accession>A0A5B7X5L5</accession>
<dbReference type="Pfam" id="PF14129">
    <property type="entry name" value="DUF4296"/>
    <property type="match status" value="1"/>
</dbReference>
<evidence type="ECO:0000313" key="3">
    <source>
        <dbReference type="EMBL" id="QCY69933.1"/>
    </source>
</evidence>
<keyword evidence="4" id="KW-1185">Reference proteome</keyword>
<dbReference type="AlphaFoldDB" id="A0A5B7X5L5"/>
<dbReference type="OrthoDB" id="1525222at2"/>
<reference evidence="3 4" key="1">
    <citation type="submission" date="2019-06" db="EMBL/GenBank/DDBJ databases">
        <title>Complete genome sequence of Antarcticibacterium flavum KCTC 52984T from an Antarctic marine sediment.</title>
        <authorList>
            <person name="Lee Y.M."/>
            <person name="Shin S.C."/>
        </authorList>
    </citation>
    <scope>NUCLEOTIDE SEQUENCE [LARGE SCALE GENOMIC DNA]</scope>
    <source>
        <strain evidence="3 4">KCTC 52984</strain>
    </source>
</reference>
<dbReference type="KEGG" id="afla:FHG64_11265"/>
<dbReference type="EMBL" id="CP040812">
    <property type="protein sequence ID" value="QCY69933.1"/>
    <property type="molecule type" value="Genomic_DNA"/>
</dbReference>
<evidence type="ECO:0000313" key="4">
    <source>
        <dbReference type="Proteomes" id="UP000309016"/>
    </source>
</evidence>
<proteinExistence type="predicted"/>
<organism evidence="3 4">
    <name type="scientific">Antarcticibacterium flavum</name>
    <dbReference type="NCBI Taxonomy" id="2058175"/>
    <lineage>
        <taxon>Bacteria</taxon>
        <taxon>Pseudomonadati</taxon>
        <taxon>Bacteroidota</taxon>
        <taxon>Flavobacteriia</taxon>
        <taxon>Flavobacteriales</taxon>
        <taxon>Flavobacteriaceae</taxon>
        <taxon>Antarcticibacterium</taxon>
    </lineage>
</organism>
<dbReference type="RefSeq" id="WP_139066497.1">
    <property type="nucleotide sequence ID" value="NZ_CP040812.1"/>
</dbReference>
<name>A0A5B7X5L5_9FLAO</name>